<dbReference type="Proteomes" id="UP001386955">
    <property type="component" value="Unassembled WGS sequence"/>
</dbReference>
<accession>A0AAN9S7V5</accession>
<reference evidence="1 2" key="1">
    <citation type="submission" date="2024-01" db="EMBL/GenBank/DDBJ databases">
        <title>The genomes of 5 underutilized Papilionoideae crops provide insights into root nodulation and disease resistanc.</title>
        <authorList>
            <person name="Jiang F."/>
        </authorList>
    </citation>
    <scope>NUCLEOTIDE SEQUENCE [LARGE SCALE GENOMIC DNA]</scope>
    <source>
        <strain evidence="1">DUOXIRENSHENG_FW03</strain>
        <tissue evidence="1">Leaves</tissue>
    </source>
</reference>
<evidence type="ECO:0000313" key="1">
    <source>
        <dbReference type="EMBL" id="KAK7390395.1"/>
    </source>
</evidence>
<organism evidence="1 2">
    <name type="scientific">Psophocarpus tetragonolobus</name>
    <name type="common">Winged bean</name>
    <name type="synonym">Dolichos tetragonolobus</name>
    <dbReference type="NCBI Taxonomy" id="3891"/>
    <lineage>
        <taxon>Eukaryota</taxon>
        <taxon>Viridiplantae</taxon>
        <taxon>Streptophyta</taxon>
        <taxon>Embryophyta</taxon>
        <taxon>Tracheophyta</taxon>
        <taxon>Spermatophyta</taxon>
        <taxon>Magnoliopsida</taxon>
        <taxon>eudicotyledons</taxon>
        <taxon>Gunneridae</taxon>
        <taxon>Pentapetalae</taxon>
        <taxon>rosids</taxon>
        <taxon>fabids</taxon>
        <taxon>Fabales</taxon>
        <taxon>Fabaceae</taxon>
        <taxon>Papilionoideae</taxon>
        <taxon>50 kb inversion clade</taxon>
        <taxon>NPAAA clade</taxon>
        <taxon>indigoferoid/millettioid clade</taxon>
        <taxon>Phaseoleae</taxon>
        <taxon>Psophocarpus</taxon>
    </lineage>
</organism>
<proteinExistence type="predicted"/>
<sequence>MGTIGVDDLVLWKLSGANYPLADLACLKYRKPFRSLGYGLGGYKRILCYVFMNCLYNLSVALIDRSLRLGRGAKVREGKGEVERMRGGLAMEGLAVGEDNHGWEGSDN</sequence>
<dbReference type="AlphaFoldDB" id="A0AAN9S7V5"/>
<dbReference type="EMBL" id="JAYMYS010000006">
    <property type="protein sequence ID" value="KAK7390395.1"/>
    <property type="molecule type" value="Genomic_DNA"/>
</dbReference>
<protein>
    <submittedName>
        <fullName evidence="1">Uncharacterized protein</fullName>
    </submittedName>
</protein>
<keyword evidence="2" id="KW-1185">Reference proteome</keyword>
<gene>
    <name evidence="1" type="ORF">VNO78_25700</name>
</gene>
<evidence type="ECO:0000313" key="2">
    <source>
        <dbReference type="Proteomes" id="UP001386955"/>
    </source>
</evidence>
<comment type="caution">
    <text evidence="1">The sequence shown here is derived from an EMBL/GenBank/DDBJ whole genome shotgun (WGS) entry which is preliminary data.</text>
</comment>
<name>A0AAN9S7V5_PSOTE</name>